<proteinExistence type="predicted"/>
<evidence type="ECO:0000313" key="6">
    <source>
        <dbReference type="EMBL" id="GAA2737708.1"/>
    </source>
</evidence>
<evidence type="ECO:0000259" key="5">
    <source>
        <dbReference type="Pfam" id="PF01258"/>
    </source>
</evidence>
<dbReference type="InterPro" id="IPR000962">
    <property type="entry name" value="Znf_DskA_TraR"/>
</dbReference>
<accession>A0ABN3URT4</accession>
<dbReference type="Gene3D" id="1.20.120.910">
    <property type="entry name" value="DksA, coiled-coil domain"/>
    <property type="match status" value="1"/>
</dbReference>
<comment type="caution">
    <text evidence="6">The sequence shown here is derived from an EMBL/GenBank/DDBJ whole genome shotgun (WGS) entry which is preliminary data.</text>
</comment>
<keyword evidence="2" id="KW-0863">Zinc-finger</keyword>
<gene>
    <name evidence="6" type="ORF">GCM10010439_68890</name>
</gene>
<dbReference type="PANTHER" id="PTHR33823:SF4">
    <property type="entry name" value="GENERAL STRESS PROTEIN 16O"/>
    <property type="match status" value="1"/>
</dbReference>
<feature type="zinc finger region" description="dksA C4-type" evidence="4">
    <location>
        <begin position="79"/>
        <end position="103"/>
    </location>
</feature>
<dbReference type="SUPFAM" id="SSF57716">
    <property type="entry name" value="Glucocorticoid receptor-like (DNA-binding domain)"/>
    <property type="match status" value="1"/>
</dbReference>
<evidence type="ECO:0000256" key="4">
    <source>
        <dbReference type="PROSITE-ProRule" id="PRU00510"/>
    </source>
</evidence>
<dbReference type="PROSITE" id="PS51128">
    <property type="entry name" value="ZF_DKSA_2"/>
    <property type="match status" value="1"/>
</dbReference>
<name>A0ABN3URT4_9ACTN</name>
<evidence type="ECO:0000313" key="7">
    <source>
        <dbReference type="Proteomes" id="UP001501842"/>
    </source>
</evidence>
<dbReference type="Pfam" id="PF01258">
    <property type="entry name" value="zf-dskA_traR"/>
    <property type="match status" value="1"/>
</dbReference>
<reference evidence="6 7" key="1">
    <citation type="journal article" date="2019" name="Int. J. Syst. Evol. Microbiol.">
        <title>The Global Catalogue of Microorganisms (GCM) 10K type strain sequencing project: providing services to taxonomists for standard genome sequencing and annotation.</title>
        <authorList>
            <consortium name="The Broad Institute Genomics Platform"/>
            <consortium name="The Broad Institute Genome Sequencing Center for Infectious Disease"/>
            <person name="Wu L."/>
            <person name="Ma J."/>
        </authorList>
    </citation>
    <scope>NUCLEOTIDE SEQUENCE [LARGE SCALE GENOMIC DNA]</scope>
    <source>
        <strain evidence="6 7">JCM 8201</strain>
    </source>
</reference>
<keyword evidence="1" id="KW-0479">Metal-binding</keyword>
<organism evidence="6 7">
    <name type="scientific">Actinocorallia aurantiaca</name>
    <dbReference type="NCBI Taxonomy" id="46204"/>
    <lineage>
        <taxon>Bacteria</taxon>
        <taxon>Bacillati</taxon>
        <taxon>Actinomycetota</taxon>
        <taxon>Actinomycetes</taxon>
        <taxon>Streptosporangiales</taxon>
        <taxon>Thermomonosporaceae</taxon>
        <taxon>Actinocorallia</taxon>
    </lineage>
</organism>
<evidence type="ECO:0000256" key="2">
    <source>
        <dbReference type="ARBA" id="ARBA00022771"/>
    </source>
</evidence>
<dbReference type="PANTHER" id="PTHR33823">
    <property type="entry name" value="RNA POLYMERASE-BINDING TRANSCRIPTION FACTOR DKSA-RELATED"/>
    <property type="match status" value="1"/>
</dbReference>
<keyword evidence="3" id="KW-0862">Zinc</keyword>
<keyword evidence="7" id="KW-1185">Reference proteome</keyword>
<protein>
    <submittedName>
        <fullName evidence="6">TraR/DksA C4-type zinc finger protein</fullName>
    </submittedName>
</protein>
<feature type="domain" description="Zinc finger DksA/TraR C4-type" evidence="5">
    <location>
        <begin position="74"/>
        <end position="107"/>
    </location>
</feature>
<dbReference type="EMBL" id="BAAATZ010000035">
    <property type="protein sequence ID" value="GAA2737708.1"/>
    <property type="molecule type" value="Genomic_DNA"/>
</dbReference>
<evidence type="ECO:0000256" key="3">
    <source>
        <dbReference type="ARBA" id="ARBA00022833"/>
    </source>
</evidence>
<dbReference type="Proteomes" id="UP001501842">
    <property type="component" value="Unassembled WGS sequence"/>
</dbReference>
<sequence length="108" mass="12283">MTNPISEDLPPPVHPDSEAVRRLLEHERRDRIARLAALREDEGSASDDITGVQRTSVRRVIEEIDAALERLDAGEYGTCPRCGEPIPAERLEILPYARHCVRCRQRSR</sequence>
<evidence type="ECO:0000256" key="1">
    <source>
        <dbReference type="ARBA" id="ARBA00022723"/>
    </source>
</evidence>